<dbReference type="AlphaFoldDB" id="A0A7H0I1T0"/>
<dbReference type="NCBIfam" id="NF041121">
    <property type="entry name" value="SAV_2336_NTERM"/>
    <property type="match status" value="1"/>
</dbReference>
<dbReference type="Proteomes" id="UP000516230">
    <property type="component" value="Chromosome"/>
</dbReference>
<dbReference type="InterPro" id="IPR047738">
    <property type="entry name" value="SAV_2336-like_N"/>
</dbReference>
<evidence type="ECO:0000313" key="7">
    <source>
        <dbReference type="EMBL" id="QNP66746.1"/>
    </source>
</evidence>
<dbReference type="Gene3D" id="1.10.510.10">
    <property type="entry name" value="Transferase(Phosphotransferase) domain 1"/>
    <property type="match status" value="1"/>
</dbReference>
<feature type="domain" description="Protein kinase" evidence="6">
    <location>
        <begin position="591"/>
        <end position="844"/>
    </location>
</feature>
<evidence type="ECO:0000313" key="8">
    <source>
        <dbReference type="Proteomes" id="UP000516230"/>
    </source>
</evidence>
<evidence type="ECO:0000256" key="4">
    <source>
        <dbReference type="ARBA" id="ARBA00022840"/>
    </source>
</evidence>
<keyword evidence="2" id="KW-0547">Nucleotide-binding</keyword>
<evidence type="ECO:0000256" key="3">
    <source>
        <dbReference type="ARBA" id="ARBA00022777"/>
    </source>
</evidence>
<reference evidence="7 8" key="1">
    <citation type="submission" date="2020-08" db="EMBL/GenBank/DDBJ databases">
        <title>A novel species.</title>
        <authorList>
            <person name="Gao J."/>
        </authorList>
    </citation>
    <scope>NUCLEOTIDE SEQUENCE [LARGE SCALE GENOMIC DNA]</scope>
    <source>
        <strain evidence="7 8">CRPJ-33</strain>
    </source>
</reference>
<evidence type="ECO:0000256" key="2">
    <source>
        <dbReference type="ARBA" id="ARBA00022741"/>
    </source>
</evidence>
<keyword evidence="3" id="KW-0418">Kinase</keyword>
<keyword evidence="4" id="KW-0067">ATP-binding</keyword>
<dbReference type="EMBL" id="CP060825">
    <property type="protein sequence ID" value="QNP66746.1"/>
    <property type="molecule type" value="Genomic_DNA"/>
</dbReference>
<dbReference type="InterPro" id="IPR027417">
    <property type="entry name" value="P-loop_NTPase"/>
</dbReference>
<dbReference type="SMART" id="SM00220">
    <property type="entry name" value="S_TKc"/>
    <property type="match status" value="1"/>
</dbReference>
<dbReference type="KEGG" id="sgj:IAG43_30040"/>
<dbReference type="Pfam" id="PF00069">
    <property type="entry name" value="Pkinase"/>
    <property type="match status" value="1"/>
</dbReference>
<dbReference type="InterPro" id="IPR000719">
    <property type="entry name" value="Prot_kinase_dom"/>
</dbReference>
<evidence type="ECO:0000256" key="5">
    <source>
        <dbReference type="SAM" id="MobiDB-lite"/>
    </source>
</evidence>
<proteinExistence type="predicted"/>
<dbReference type="SUPFAM" id="SSF56112">
    <property type="entry name" value="Protein kinase-like (PK-like)"/>
    <property type="match status" value="1"/>
</dbReference>
<dbReference type="PANTHER" id="PTHR43289:SF33">
    <property type="entry name" value="SERINE_THREONINE KINASE 31"/>
    <property type="match status" value="1"/>
</dbReference>
<feature type="compositionally biased region" description="Pro residues" evidence="5">
    <location>
        <begin position="51"/>
        <end position="70"/>
    </location>
</feature>
<name>A0A7H0I1T0_9ACTN</name>
<dbReference type="RefSeq" id="WP_187743802.1">
    <property type="nucleotide sequence ID" value="NZ_CP060825.1"/>
</dbReference>
<feature type="region of interest" description="Disordered" evidence="5">
    <location>
        <begin position="536"/>
        <end position="559"/>
    </location>
</feature>
<dbReference type="PROSITE" id="PS50011">
    <property type="entry name" value="PROTEIN_KINASE_DOM"/>
    <property type="match status" value="1"/>
</dbReference>
<dbReference type="GO" id="GO:0004674">
    <property type="term" value="F:protein serine/threonine kinase activity"/>
    <property type="evidence" value="ECO:0007669"/>
    <property type="project" value="TreeGrafter"/>
</dbReference>
<organism evidence="7 8">
    <name type="scientific">Streptomyces genisteinicus</name>
    <dbReference type="NCBI Taxonomy" id="2768068"/>
    <lineage>
        <taxon>Bacteria</taxon>
        <taxon>Bacillati</taxon>
        <taxon>Actinomycetota</taxon>
        <taxon>Actinomycetes</taxon>
        <taxon>Kitasatosporales</taxon>
        <taxon>Streptomycetaceae</taxon>
        <taxon>Streptomyces</taxon>
    </lineage>
</organism>
<dbReference type="GO" id="GO:0005524">
    <property type="term" value="F:ATP binding"/>
    <property type="evidence" value="ECO:0007669"/>
    <property type="project" value="UniProtKB-KW"/>
</dbReference>
<dbReference type="Gene3D" id="3.40.50.300">
    <property type="entry name" value="P-loop containing nucleotide triphosphate hydrolases"/>
    <property type="match status" value="1"/>
</dbReference>
<evidence type="ECO:0000256" key="1">
    <source>
        <dbReference type="ARBA" id="ARBA00022679"/>
    </source>
</evidence>
<feature type="compositionally biased region" description="Low complexity" evidence="5">
    <location>
        <begin position="102"/>
        <end position="117"/>
    </location>
</feature>
<dbReference type="InterPro" id="IPR011009">
    <property type="entry name" value="Kinase-like_dom_sf"/>
</dbReference>
<keyword evidence="8" id="KW-1185">Reference proteome</keyword>
<protein>
    <recommendedName>
        <fullName evidence="6">Protein kinase domain-containing protein</fullName>
    </recommendedName>
</protein>
<feature type="compositionally biased region" description="Basic and acidic residues" evidence="5">
    <location>
        <begin position="88"/>
        <end position="100"/>
    </location>
</feature>
<dbReference type="PANTHER" id="PTHR43289">
    <property type="entry name" value="MITOGEN-ACTIVATED PROTEIN KINASE KINASE KINASE 20-RELATED"/>
    <property type="match status" value="1"/>
</dbReference>
<sequence>MTAHGDLGRVRRALSGDGVLLHTEELLDALWLAERLPPAAATALARIAAAEPPPAPDPGPVGGAVPPPAGAPAASAAGEDDTAAARSGPDDGVRSGKETGLHAAPAPSHTAAPADRAAMAVRAPGAKALGGTELRLGRALRPLKQLRPDALRTELDIDATVTAMAETGLPEAVLRPATTRWLDLAVLVDDGVSMLLWQRLAGELRGLLQRSGAFRHVRVHGLDTRGHAGPRLRSRPYGASAATLALSTVLDPTGNTLLLVVSDGVGAAWRNGSMHEELRRAAATGPTAVVHALPRRLWAGTGLDARPWRVTTRRRGAANRSWHVEDPQLPAELAPFDGVPVPVLATDGDVVGAWAQLIGSPGGTAVLPLLTVERPAAPPPASVDRAATTGAAGAVLRFQDSASPDAYRLAAHLAAVAPLPVPVMRLVQHAVTPAVDTSHLAEVFLGGLMRGADETERPPHQRTFDFPEETRRILLGTVTPAELVRTARAVTDRLSELGGSPAGFPAWLPHSGGADRLSPGPRRPFGWVDETLMRRLGVSPPDDTGPEPPVPPPDEDLRKLPPGLPLVLDSERWRLLAVSDRRFEGRWALPYDVFAEYAWGDSGVFLAHDGEQNLLVVRRFHDEPDAHELMAREVQALQRMDGTCAPRLMAWDPDHERPWHAVRCALDGPAEPAPNLRDFTRSHGLLHHAGLLAVARQLAAGLARAHDRGLVHGSLTAGRVLIAGREVQITGWTTASVDGVPSRRWSFHGQRSRYRAPELGHATAAPTREADVYALGCVLVEAAVGPEHDGDLHGALESAKAWLEPAFLAALRACLLAEPDRRPTARQLRRALDSLASREAHPFSVVLGFDSELAPVRLDLHSETVGGDGPHLLCRGGPAQVRRAFLLRMLEQLSQQEGDGVEFILADYDRRSGFDRFTRRTPGSFFLGLRGGGPDVLSLCERLHQERRRREYVWDMESWTARDRRAGGPERLPRLVVAVDDFPRVHRLAPELFSALRQVAAAGPRLDIHLIMSADLIDLVATDEVFLGRSARIDLKSHTDASGASVADGAVLQVDPNGMPIRFTTGHE</sequence>
<evidence type="ECO:0000259" key="6">
    <source>
        <dbReference type="PROSITE" id="PS50011"/>
    </source>
</evidence>
<gene>
    <name evidence="7" type="ORF">IAG43_30040</name>
</gene>
<keyword evidence="1" id="KW-0808">Transferase</keyword>
<feature type="region of interest" description="Disordered" evidence="5">
    <location>
        <begin position="50"/>
        <end position="117"/>
    </location>
</feature>
<accession>A0A7H0I1T0</accession>